<dbReference type="PANTHER" id="PTHR43046">
    <property type="entry name" value="GDP-MANNOSE MANNOSYL HYDROLASE"/>
    <property type="match status" value="1"/>
</dbReference>
<evidence type="ECO:0000259" key="3">
    <source>
        <dbReference type="PROSITE" id="PS51462"/>
    </source>
</evidence>
<reference evidence="4" key="1">
    <citation type="submission" date="2019-12" db="EMBL/GenBank/DDBJ databases">
        <title>Clostridiaceae gen. nov. sp. nov., isolated from sediment in Xinjiang, China.</title>
        <authorList>
            <person name="Zhang R."/>
        </authorList>
    </citation>
    <scope>NUCLEOTIDE SEQUENCE</scope>
    <source>
        <strain evidence="4">D2Q-11</strain>
    </source>
</reference>
<organism evidence="4 5">
    <name type="scientific">Anaeromonas frigoriresistens</name>
    <dbReference type="NCBI Taxonomy" id="2683708"/>
    <lineage>
        <taxon>Bacteria</taxon>
        <taxon>Bacillati</taxon>
        <taxon>Bacillota</taxon>
        <taxon>Tissierellia</taxon>
        <taxon>Tissierellales</taxon>
        <taxon>Thermohalobacteraceae</taxon>
        <taxon>Anaeromonas</taxon>
    </lineage>
</organism>
<dbReference type="PROSITE" id="PS51462">
    <property type="entry name" value="NUDIX"/>
    <property type="match status" value="1"/>
</dbReference>
<dbReference type="Pfam" id="PF00293">
    <property type="entry name" value="NUDIX"/>
    <property type="match status" value="1"/>
</dbReference>
<dbReference type="GO" id="GO:0016787">
    <property type="term" value="F:hydrolase activity"/>
    <property type="evidence" value="ECO:0007669"/>
    <property type="project" value="UniProtKB-KW"/>
</dbReference>
<protein>
    <submittedName>
        <fullName evidence="4">NUDIX domain-containing protein</fullName>
    </submittedName>
</protein>
<feature type="domain" description="Nudix hydrolase" evidence="3">
    <location>
        <begin position="21"/>
        <end position="158"/>
    </location>
</feature>
<dbReference type="Gene3D" id="3.90.79.10">
    <property type="entry name" value="Nucleoside Triphosphate Pyrophosphohydrolase"/>
    <property type="match status" value="1"/>
</dbReference>
<dbReference type="EMBL" id="WSFT01000050">
    <property type="protein sequence ID" value="MBS4539400.1"/>
    <property type="molecule type" value="Genomic_DNA"/>
</dbReference>
<evidence type="ECO:0000256" key="1">
    <source>
        <dbReference type="ARBA" id="ARBA00001946"/>
    </source>
</evidence>
<dbReference type="AlphaFoldDB" id="A0A942UWJ8"/>
<dbReference type="SUPFAM" id="SSF55811">
    <property type="entry name" value="Nudix"/>
    <property type="match status" value="1"/>
</dbReference>
<accession>A0A942UWJ8</accession>
<dbReference type="InterPro" id="IPR015797">
    <property type="entry name" value="NUDIX_hydrolase-like_dom_sf"/>
</dbReference>
<evidence type="ECO:0000256" key="2">
    <source>
        <dbReference type="ARBA" id="ARBA00022801"/>
    </source>
</evidence>
<sequence>MRLLKKIVNNNLDTLEGNVFERITGRGIILKGSKILLLYTKVYNDYSFPGGGIDPEEDIIQGLKRELSEETGAKNIKIINEFGFIDEYRPHHKPEYDLMHLLSYFYICEIDEDFDNTKFEDYEVTNGMSPVWVEIDEAISHNKNVMAKKEASMGFSIQRETLALELIARELLGKK</sequence>
<dbReference type="InterPro" id="IPR000086">
    <property type="entry name" value="NUDIX_hydrolase_dom"/>
</dbReference>
<keyword evidence="2" id="KW-0378">Hydrolase</keyword>
<proteinExistence type="predicted"/>
<dbReference type="InterPro" id="IPR020084">
    <property type="entry name" value="NUDIX_hydrolase_CS"/>
</dbReference>
<dbReference type="PANTHER" id="PTHR43046:SF15">
    <property type="entry name" value="MUTT_NUDIX FAMILY PROTEIN"/>
    <property type="match status" value="1"/>
</dbReference>
<gene>
    <name evidence="4" type="ORF">GOQ27_13065</name>
</gene>
<dbReference type="PROSITE" id="PS00893">
    <property type="entry name" value="NUDIX_BOX"/>
    <property type="match status" value="1"/>
</dbReference>
<comment type="cofactor">
    <cofactor evidence="1">
        <name>Mg(2+)</name>
        <dbReference type="ChEBI" id="CHEBI:18420"/>
    </cofactor>
</comment>
<keyword evidence="5" id="KW-1185">Reference proteome</keyword>
<dbReference type="RefSeq" id="WP_203367323.1">
    <property type="nucleotide sequence ID" value="NZ_WSFT01000050.1"/>
</dbReference>
<evidence type="ECO:0000313" key="5">
    <source>
        <dbReference type="Proteomes" id="UP000724672"/>
    </source>
</evidence>
<comment type="caution">
    <text evidence="4">The sequence shown here is derived from an EMBL/GenBank/DDBJ whole genome shotgun (WGS) entry which is preliminary data.</text>
</comment>
<name>A0A942UWJ8_9FIRM</name>
<dbReference type="Proteomes" id="UP000724672">
    <property type="component" value="Unassembled WGS sequence"/>
</dbReference>
<evidence type="ECO:0000313" key="4">
    <source>
        <dbReference type="EMBL" id="MBS4539400.1"/>
    </source>
</evidence>